<sequence length="60" mass="6982">MNLINEIDNFINQTKDPREIKRAIAVKLKLQGKAYREIQDLLQVIKDLLASGKIGFLWKE</sequence>
<dbReference type="EMBL" id="CZDF01000172">
    <property type="protein sequence ID" value="CUR34733.1"/>
    <property type="molecule type" value="Genomic_DNA"/>
</dbReference>
<accession>A0A1J1LHY6</accession>
<dbReference type="EMBL" id="CZDF01000049">
    <property type="protein sequence ID" value="CUR30323.1"/>
    <property type="molecule type" value="Genomic_DNA"/>
</dbReference>
<dbReference type="EMBL" id="CZDF01000171">
    <property type="protein sequence ID" value="CUR34327.1"/>
    <property type="molecule type" value="Genomic_DNA"/>
</dbReference>
<organism evidence="2 5">
    <name type="scientific">Planktothrix tepida PCC 9214</name>
    <dbReference type="NCBI Taxonomy" id="671072"/>
    <lineage>
        <taxon>Bacteria</taxon>
        <taxon>Bacillati</taxon>
        <taxon>Cyanobacteriota</taxon>
        <taxon>Cyanophyceae</taxon>
        <taxon>Oscillatoriophycideae</taxon>
        <taxon>Oscillatoriales</taxon>
        <taxon>Microcoleaceae</taxon>
        <taxon>Planktothrix</taxon>
    </lineage>
</organism>
<dbReference type="RefSeq" id="WP_072722823.1">
    <property type="nucleotide sequence ID" value="NZ_LN889880.1"/>
</dbReference>
<dbReference type="STRING" id="671072.PL9214290792"/>
<dbReference type="EMBL" id="CZDF01000132">
    <property type="protein sequence ID" value="CUR31201.1"/>
    <property type="molecule type" value="Genomic_DNA"/>
</dbReference>
<keyword evidence="5" id="KW-1185">Reference proteome</keyword>
<dbReference type="AlphaFoldDB" id="A0A1J1LHY6"/>
<name>A0A1J1LHY6_9CYAN</name>
<evidence type="ECO:0000313" key="2">
    <source>
        <dbReference type="EMBL" id="CUR31201.1"/>
    </source>
</evidence>
<gene>
    <name evidence="2" type="ORF">PL9214290792</name>
    <name evidence="1" type="ORF">PL92146044</name>
    <name evidence="3" type="ORF">PL9214640334</name>
    <name evidence="4" type="ORF">PL9214650172</name>
</gene>
<reference evidence="5" key="2">
    <citation type="submission" date="2015-10" db="EMBL/GenBank/DDBJ databases">
        <authorList>
            <person name="Regsiter A."/>
            <person name="william w."/>
        </authorList>
    </citation>
    <scope>NUCLEOTIDE SEQUENCE [LARGE SCALE GENOMIC DNA]</scope>
</reference>
<reference evidence="2" key="1">
    <citation type="submission" date="2015-10" db="EMBL/GenBank/DDBJ databases">
        <authorList>
            <person name="Gilbert D.G."/>
        </authorList>
    </citation>
    <scope>NUCLEOTIDE SEQUENCE [LARGE SCALE GENOMIC DNA]</scope>
    <source>
        <strain evidence="2">BBR_PRJEB10993</strain>
    </source>
</reference>
<evidence type="ECO:0000313" key="3">
    <source>
        <dbReference type="EMBL" id="CUR34327.1"/>
    </source>
</evidence>
<evidence type="ECO:0000313" key="4">
    <source>
        <dbReference type="EMBL" id="CUR34733.1"/>
    </source>
</evidence>
<dbReference type="Proteomes" id="UP000184315">
    <property type="component" value="Unassembled WGS sequence"/>
</dbReference>
<proteinExistence type="predicted"/>
<protein>
    <submittedName>
        <fullName evidence="2">Uncharacterized protein</fullName>
    </submittedName>
</protein>
<evidence type="ECO:0000313" key="1">
    <source>
        <dbReference type="EMBL" id="CUR30323.1"/>
    </source>
</evidence>
<evidence type="ECO:0000313" key="5">
    <source>
        <dbReference type="Proteomes" id="UP000184315"/>
    </source>
</evidence>